<evidence type="ECO:0000313" key="7">
    <source>
        <dbReference type="EMBL" id="PFG17136.1"/>
    </source>
</evidence>
<dbReference type="SUPFAM" id="SSF103473">
    <property type="entry name" value="MFS general substrate transporter"/>
    <property type="match status" value="1"/>
</dbReference>
<proteinExistence type="predicted"/>
<dbReference type="InterPro" id="IPR050327">
    <property type="entry name" value="Proton-linked_MCT"/>
</dbReference>
<keyword evidence="3 5" id="KW-1133">Transmembrane helix</keyword>
<feature type="transmembrane region" description="Helical" evidence="5">
    <location>
        <begin position="276"/>
        <end position="299"/>
    </location>
</feature>
<evidence type="ECO:0000256" key="1">
    <source>
        <dbReference type="ARBA" id="ARBA00004651"/>
    </source>
</evidence>
<feature type="transmembrane region" description="Helical" evidence="5">
    <location>
        <begin position="370"/>
        <end position="390"/>
    </location>
</feature>
<feature type="domain" description="Major facilitator superfamily (MFS) profile" evidence="6">
    <location>
        <begin position="24"/>
        <end position="425"/>
    </location>
</feature>
<feature type="transmembrane region" description="Helical" evidence="5">
    <location>
        <begin position="402"/>
        <end position="421"/>
    </location>
</feature>
<evidence type="ECO:0000256" key="2">
    <source>
        <dbReference type="ARBA" id="ARBA00022692"/>
    </source>
</evidence>
<dbReference type="Pfam" id="PF07690">
    <property type="entry name" value="MFS_1"/>
    <property type="match status" value="1"/>
</dbReference>
<dbReference type="InterPro" id="IPR011701">
    <property type="entry name" value="MFS"/>
</dbReference>
<feature type="transmembrane region" description="Helical" evidence="5">
    <location>
        <begin position="93"/>
        <end position="112"/>
    </location>
</feature>
<dbReference type="EMBL" id="PDJC01000001">
    <property type="protein sequence ID" value="PFG17136.1"/>
    <property type="molecule type" value="Genomic_DNA"/>
</dbReference>
<evidence type="ECO:0000259" key="6">
    <source>
        <dbReference type="PROSITE" id="PS50850"/>
    </source>
</evidence>
<feature type="transmembrane region" description="Helical" evidence="5">
    <location>
        <begin position="306"/>
        <end position="328"/>
    </location>
</feature>
<dbReference type="AlphaFoldDB" id="A0A2A9CSN5"/>
<sequence length="431" mass="45510">MTTNATPGNLAPLAPKTGLGSNYAWLIVVACIGFYAIPVGVVGNTSGVFLTPVMKETGWDRTTASLYMTLQPWVAALCTPFAAKIMAKYNPRWVLTITAALYGLATIWTAYATQPWEWHAYGVIYGICCSFFMFFAVPTLINAWFRKGAGVALGVAGATLSLIAALCSPWAQSMIATSGWRSARLVFGIIITVIPTILTALFVRRDPASMGVLPYGAEAQSAASSDAPGASVQDGATLDQARRSFSFYLLILVAGFFVLCAAFFQQIPSFAATGPLGAAAGALAVSIVMIGSTIGKFLLGWMSDKIGSMATGVFAALCGALGVAMAFFSGANVTVFYIGMGIFGIGFAALTVVAPMLAREGFGTANYSDIYQWVSTGIFIFSGAAALIYAQIFDLTKKFDAAFILVIVMYVLTAVFIPIIVKNARKSWAKA</sequence>
<organism evidence="7 8">
    <name type="scientific">Propionicimonas paludicola</name>
    <dbReference type="NCBI Taxonomy" id="185243"/>
    <lineage>
        <taxon>Bacteria</taxon>
        <taxon>Bacillati</taxon>
        <taxon>Actinomycetota</taxon>
        <taxon>Actinomycetes</taxon>
        <taxon>Propionibacteriales</taxon>
        <taxon>Nocardioidaceae</taxon>
        <taxon>Propionicimonas</taxon>
    </lineage>
</organism>
<evidence type="ECO:0000313" key="8">
    <source>
        <dbReference type="Proteomes" id="UP000226079"/>
    </source>
</evidence>
<comment type="subcellular location">
    <subcellularLocation>
        <location evidence="1">Cell membrane</location>
        <topology evidence="1">Multi-pass membrane protein</topology>
    </subcellularLocation>
</comment>
<dbReference type="InterPro" id="IPR036259">
    <property type="entry name" value="MFS_trans_sf"/>
</dbReference>
<dbReference type="PANTHER" id="PTHR11360">
    <property type="entry name" value="MONOCARBOXYLATE TRANSPORTER"/>
    <property type="match status" value="1"/>
</dbReference>
<feature type="transmembrane region" description="Helical" evidence="5">
    <location>
        <begin position="334"/>
        <end position="358"/>
    </location>
</feature>
<name>A0A2A9CSN5_9ACTN</name>
<keyword evidence="4 5" id="KW-0472">Membrane</keyword>
<dbReference type="GO" id="GO:0005886">
    <property type="term" value="C:plasma membrane"/>
    <property type="evidence" value="ECO:0007669"/>
    <property type="project" value="UniProtKB-SubCell"/>
</dbReference>
<evidence type="ECO:0000256" key="5">
    <source>
        <dbReference type="SAM" id="Phobius"/>
    </source>
</evidence>
<dbReference type="Gene3D" id="1.20.1250.20">
    <property type="entry name" value="MFS general substrate transporter like domains"/>
    <property type="match status" value="2"/>
</dbReference>
<dbReference type="InterPro" id="IPR020846">
    <property type="entry name" value="MFS_dom"/>
</dbReference>
<comment type="caution">
    <text evidence="7">The sequence shown here is derived from an EMBL/GenBank/DDBJ whole genome shotgun (WGS) entry which is preliminary data.</text>
</comment>
<dbReference type="OrthoDB" id="7200137at2"/>
<keyword evidence="8" id="KW-1185">Reference proteome</keyword>
<gene>
    <name evidence="7" type="ORF">ATK74_1698</name>
</gene>
<dbReference type="PANTHER" id="PTHR11360:SF290">
    <property type="entry name" value="MONOCARBOXYLATE MFS PERMEASE"/>
    <property type="match status" value="1"/>
</dbReference>
<feature type="transmembrane region" description="Helical" evidence="5">
    <location>
        <begin position="183"/>
        <end position="203"/>
    </location>
</feature>
<feature type="transmembrane region" description="Helical" evidence="5">
    <location>
        <begin position="118"/>
        <end position="137"/>
    </location>
</feature>
<dbReference type="Proteomes" id="UP000226079">
    <property type="component" value="Unassembled WGS sequence"/>
</dbReference>
<dbReference type="GO" id="GO:0022857">
    <property type="term" value="F:transmembrane transporter activity"/>
    <property type="evidence" value="ECO:0007669"/>
    <property type="project" value="InterPro"/>
</dbReference>
<dbReference type="RefSeq" id="WP_098460596.1">
    <property type="nucleotide sequence ID" value="NZ_PDJC01000001.1"/>
</dbReference>
<feature type="transmembrane region" description="Helical" evidence="5">
    <location>
        <begin position="149"/>
        <end position="171"/>
    </location>
</feature>
<feature type="transmembrane region" description="Helical" evidence="5">
    <location>
        <begin position="23"/>
        <end position="44"/>
    </location>
</feature>
<keyword evidence="2 5" id="KW-0812">Transmembrane</keyword>
<evidence type="ECO:0000256" key="4">
    <source>
        <dbReference type="ARBA" id="ARBA00023136"/>
    </source>
</evidence>
<evidence type="ECO:0000256" key="3">
    <source>
        <dbReference type="ARBA" id="ARBA00022989"/>
    </source>
</evidence>
<accession>A0A2A9CSN5</accession>
<feature type="transmembrane region" description="Helical" evidence="5">
    <location>
        <begin position="245"/>
        <end position="264"/>
    </location>
</feature>
<dbReference type="PROSITE" id="PS50850">
    <property type="entry name" value="MFS"/>
    <property type="match status" value="1"/>
</dbReference>
<reference evidence="7 8" key="1">
    <citation type="submission" date="2017-10" db="EMBL/GenBank/DDBJ databases">
        <title>Sequencing the genomes of 1000 actinobacteria strains.</title>
        <authorList>
            <person name="Klenk H.-P."/>
        </authorList>
    </citation>
    <scope>NUCLEOTIDE SEQUENCE [LARGE SCALE GENOMIC DNA]</scope>
    <source>
        <strain evidence="7 8">DSM 15597</strain>
    </source>
</reference>
<protein>
    <submittedName>
        <fullName evidence="7">Putative MFS family arabinose efflux permease</fullName>
    </submittedName>
</protein>